<dbReference type="PANTHER" id="PTHR23150:SF36">
    <property type="entry name" value="HERCYNINE OXYGENASE"/>
    <property type="match status" value="1"/>
</dbReference>
<comment type="caution">
    <text evidence="6">The sequence shown here is derived from an EMBL/GenBank/DDBJ whole genome shotgun (WGS) entry which is preliminary data.</text>
</comment>
<keyword evidence="7" id="KW-1185">Reference proteome</keyword>
<dbReference type="InterPro" id="IPR005532">
    <property type="entry name" value="SUMF_dom"/>
</dbReference>
<evidence type="ECO:0000256" key="1">
    <source>
        <dbReference type="ARBA" id="ARBA00023002"/>
    </source>
</evidence>
<dbReference type="Pfam" id="PF03781">
    <property type="entry name" value="FGE-sulfatase"/>
    <property type="match status" value="2"/>
</dbReference>
<keyword evidence="2" id="KW-0408">Iron</keyword>
<dbReference type="Pfam" id="PF12867">
    <property type="entry name" value="DinB_2"/>
    <property type="match status" value="1"/>
</dbReference>
<sequence>MAINPPSSYHCRLMDASLYANLQKMRASARSLVRSVPPAERRRMHHKDLSPLLWHLGHLLYVEQQWIGERLAGLGHDAGRARLFRPDGLRKSERGACTPDLGELTHEWADWEGQCVEWLSVAESAHPHHPLLAGDFILHFLIQHHGQHLETMHQALTARALALDTGDFLPSRPLVAEASSADYHTWPGGLCEIGDDSPHHYDNERPRHIVSVPAFAIAERPVSNAAYLGFMEAGGYHDDRYWTCEARRWRESAGAEAPWHWRCNRHGSWYGVDHSGAFELSATAPVAGLSAYEARAFARYARARLPHEVEWELGVRMGFLRDTGQVWEWCDNRFYPYPGFRAFPYRGYSMPWFDGAHTSLRGASIISDASIKRPSFRNFHTADKRHISAGIRLCRPPYPLH</sequence>
<feature type="domain" description="Sulfatase-modifying factor enzyme-like" evidence="4">
    <location>
        <begin position="186"/>
        <end position="319"/>
    </location>
</feature>
<gene>
    <name evidence="6" type="ORF">C4900_09280</name>
</gene>
<evidence type="ECO:0000313" key="7">
    <source>
        <dbReference type="Proteomes" id="UP000253250"/>
    </source>
</evidence>
<dbReference type="PANTHER" id="PTHR23150">
    <property type="entry name" value="SULFATASE MODIFYING FACTOR 1, 2"/>
    <property type="match status" value="1"/>
</dbReference>
<dbReference type="Proteomes" id="UP000253250">
    <property type="component" value="Unassembled WGS sequence"/>
</dbReference>
<evidence type="ECO:0000259" key="4">
    <source>
        <dbReference type="Pfam" id="PF03781"/>
    </source>
</evidence>
<evidence type="ECO:0000313" key="6">
    <source>
        <dbReference type="EMBL" id="RCN56061.1"/>
    </source>
</evidence>
<proteinExistence type="predicted"/>
<name>A0A1C2G187_9GAMM</name>
<dbReference type="InterPro" id="IPR024775">
    <property type="entry name" value="DinB-like"/>
</dbReference>
<dbReference type="EMBL" id="PSYR01000002">
    <property type="protein sequence ID" value="RCN56061.1"/>
    <property type="molecule type" value="Genomic_DNA"/>
</dbReference>
<feature type="domain" description="Sulfatase-modifying factor enzyme-like" evidence="4">
    <location>
        <begin position="323"/>
        <end position="394"/>
    </location>
</feature>
<organism evidence="6 7">
    <name type="scientific">Acidiferrobacter thiooxydans</name>
    <dbReference type="NCBI Taxonomy" id="163359"/>
    <lineage>
        <taxon>Bacteria</taxon>
        <taxon>Pseudomonadati</taxon>
        <taxon>Pseudomonadota</taxon>
        <taxon>Gammaproteobacteria</taxon>
        <taxon>Acidiferrobacterales</taxon>
        <taxon>Acidiferrobacteraceae</taxon>
        <taxon>Acidiferrobacter</taxon>
    </lineage>
</organism>
<evidence type="ECO:0000256" key="2">
    <source>
        <dbReference type="ARBA" id="ARBA00023004"/>
    </source>
</evidence>
<reference evidence="6 7" key="1">
    <citation type="submission" date="2018-02" db="EMBL/GenBank/DDBJ databases">
        <title>Insights into the biology of acidophilic members of the Acidiferrobacteraceae family derived from comparative genomic analyses.</title>
        <authorList>
            <person name="Issotta F."/>
            <person name="Thyssen C."/>
            <person name="Mena C."/>
            <person name="Moya A."/>
            <person name="Bellenberg S."/>
            <person name="Sproer C."/>
            <person name="Covarrubias P.C."/>
            <person name="Sand W."/>
            <person name="Quatrini R."/>
            <person name="Vera M."/>
        </authorList>
    </citation>
    <scope>NUCLEOTIDE SEQUENCE [LARGE SCALE GENOMIC DNA]</scope>
    <source>
        <strain evidence="7">m-1</strain>
    </source>
</reference>
<evidence type="ECO:0000259" key="5">
    <source>
        <dbReference type="Pfam" id="PF12867"/>
    </source>
</evidence>
<dbReference type="STRING" id="163359.A9R16_12545"/>
<evidence type="ECO:0000256" key="3">
    <source>
        <dbReference type="ARBA" id="ARBA00037882"/>
    </source>
</evidence>
<dbReference type="InterPro" id="IPR051043">
    <property type="entry name" value="Sulfatase_Mod_Factor_Kinase"/>
</dbReference>
<dbReference type="OrthoDB" id="9768004at2"/>
<dbReference type="InterPro" id="IPR042095">
    <property type="entry name" value="SUMF_sf"/>
</dbReference>
<protein>
    <submittedName>
        <fullName evidence="6">Ergothioneine biosynthesis protein EgtB</fullName>
    </submittedName>
</protein>
<accession>A0A1C2G187</accession>
<dbReference type="InterPro" id="IPR034660">
    <property type="entry name" value="DinB/YfiT-like"/>
</dbReference>
<dbReference type="InterPro" id="IPR016187">
    <property type="entry name" value="CTDL_fold"/>
</dbReference>
<dbReference type="Gene3D" id="3.90.1580.10">
    <property type="entry name" value="paralog of FGE (formylglycine-generating enzyme)"/>
    <property type="match status" value="2"/>
</dbReference>
<comment type="pathway">
    <text evidence="3">Amino-acid biosynthesis; ergothioneine biosynthesis.</text>
</comment>
<keyword evidence="1" id="KW-0560">Oxidoreductase</keyword>
<feature type="domain" description="DinB-like" evidence="5">
    <location>
        <begin position="22"/>
        <end position="152"/>
    </location>
</feature>
<dbReference type="Gene3D" id="1.20.120.450">
    <property type="entry name" value="dinb family like domain"/>
    <property type="match status" value="1"/>
</dbReference>
<dbReference type="SUPFAM" id="SSF56436">
    <property type="entry name" value="C-type lectin-like"/>
    <property type="match status" value="1"/>
</dbReference>
<dbReference type="AlphaFoldDB" id="A0A1C2G187"/>
<dbReference type="SUPFAM" id="SSF109854">
    <property type="entry name" value="DinB/YfiT-like putative metalloenzymes"/>
    <property type="match status" value="1"/>
</dbReference>